<protein>
    <recommendedName>
        <fullName evidence="1">Peptidase A1 domain-containing protein</fullName>
    </recommendedName>
</protein>
<reference evidence="2" key="2">
    <citation type="journal article" date="2023" name="IMA Fungus">
        <title>Comparative genomic study of the Penicillium genus elucidates a diverse pangenome and 15 lateral gene transfer events.</title>
        <authorList>
            <person name="Petersen C."/>
            <person name="Sorensen T."/>
            <person name="Nielsen M.R."/>
            <person name="Sondergaard T.E."/>
            <person name="Sorensen J.L."/>
            <person name="Fitzpatrick D.A."/>
            <person name="Frisvad J.C."/>
            <person name="Nielsen K.L."/>
        </authorList>
    </citation>
    <scope>NUCLEOTIDE SEQUENCE</scope>
    <source>
        <strain evidence="2">IBT 30761</strain>
    </source>
</reference>
<gene>
    <name evidence="2" type="ORF">N7532_004126</name>
</gene>
<dbReference type="OrthoDB" id="15189at2759"/>
<accession>A0A9W9FPD2</accession>
<dbReference type="InterPro" id="IPR033121">
    <property type="entry name" value="PEPTIDASE_A1"/>
</dbReference>
<keyword evidence="3" id="KW-1185">Reference proteome</keyword>
<comment type="caution">
    <text evidence="2">The sequence shown here is derived from an EMBL/GenBank/DDBJ whole genome shotgun (WGS) entry which is preliminary data.</text>
</comment>
<organism evidence="2 3">
    <name type="scientific">Penicillium argentinense</name>
    <dbReference type="NCBI Taxonomy" id="1131581"/>
    <lineage>
        <taxon>Eukaryota</taxon>
        <taxon>Fungi</taxon>
        <taxon>Dikarya</taxon>
        <taxon>Ascomycota</taxon>
        <taxon>Pezizomycotina</taxon>
        <taxon>Eurotiomycetes</taxon>
        <taxon>Eurotiomycetidae</taxon>
        <taxon>Eurotiales</taxon>
        <taxon>Aspergillaceae</taxon>
        <taxon>Penicillium</taxon>
    </lineage>
</organism>
<reference evidence="2" key="1">
    <citation type="submission" date="2022-11" db="EMBL/GenBank/DDBJ databases">
        <authorList>
            <person name="Petersen C."/>
        </authorList>
    </citation>
    <scope>NUCLEOTIDE SEQUENCE</scope>
    <source>
        <strain evidence="2">IBT 30761</strain>
    </source>
</reference>
<evidence type="ECO:0000313" key="2">
    <source>
        <dbReference type="EMBL" id="KAJ5103597.1"/>
    </source>
</evidence>
<evidence type="ECO:0000313" key="3">
    <source>
        <dbReference type="Proteomes" id="UP001149074"/>
    </source>
</evidence>
<dbReference type="AlphaFoldDB" id="A0A9W9FPD2"/>
<dbReference type="Gene3D" id="2.40.70.10">
    <property type="entry name" value="Acid Proteases"/>
    <property type="match status" value="1"/>
</dbReference>
<sequence length="195" mass="21047">MRRWPSADGYHFSIDYADGTGQSGPLGTEDVTIGSVTINSPFIGVPNDVRTNSNAVRAGCLGMAPNAFTMAPQDEKTWHQNAESTLDQPLWTVDFHNDKHGPMDFGFIDVRTLMIPPPTIFLATPKNPPDFVLGFENGGSVMIPGSMMIEGTAGDSCRGALYITDSDRNLGSAMFNSNLVVFSQTNQQVGFALKP</sequence>
<dbReference type="GeneID" id="81355599"/>
<dbReference type="InterPro" id="IPR021109">
    <property type="entry name" value="Peptidase_aspartic_dom_sf"/>
</dbReference>
<name>A0A9W9FPD2_9EURO</name>
<dbReference type="Pfam" id="PF00026">
    <property type="entry name" value="Asp"/>
    <property type="match status" value="1"/>
</dbReference>
<dbReference type="EMBL" id="JAPQKI010000004">
    <property type="protein sequence ID" value="KAJ5103597.1"/>
    <property type="molecule type" value="Genomic_DNA"/>
</dbReference>
<evidence type="ECO:0000259" key="1">
    <source>
        <dbReference type="Pfam" id="PF00026"/>
    </source>
</evidence>
<feature type="domain" description="Peptidase A1" evidence="1">
    <location>
        <begin position="7"/>
        <end position="110"/>
    </location>
</feature>
<dbReference type="Proteomes" id="UP001149074">
    <property type="component" value="Unassembled WGS sequence"/>
</dbReference>
<proteinExistence type="predicted"/>
<dbReference type="SUPFAM" id="SSF50630">
    <property type="entry name" value="Acid proteases"/>
    <property type="match status" value="1"/>
</dbReference>
<dbReference type="RefSeq" id="XP_056476977.1">
    <property type="nucleotide sequence ID" value="XM_056616620.1"/>
</dbReference>